<evidence type="ECO:0000313" key="1">
    <source>
        <dbReference type="EMBL" id="KAG7517812.1"/>
    </source>
</evidence>
<protein>
    <recommendedName>
        <fullName evidence="3">Secreted protein</fullName>
    </recommendedName>
</protein>
<organism evidence="1 2">
    <name type="scientific">Solea senegalensis</name>
    <name type="common">Senegalese sole</name>
    <dbReference type="NCBI Taxonomy" id="28829"/>
    <lineage>
        <taxon>Eukaryota</taxon>
        <taxon>Metazoa</taxon>
        <taxon>Chordata</taxon>
        <taxon>Craniata</taxon>
        <taxon>Vertebrata</taxon>
        <taxon>Euteleostomi</taxon>
        <taxon>Actinopterygii</taxon>
        <taxon>Neopterygii</taxon>
        <taxon>Teleostei</taxon>
        <taxon>Neoteleostei</taxon>
        <taxon>Acanthomorphata</taxon>
        <taxon>Carangaria</taxon>
        <taxon>Pleuronectiformes</taxon>
        <taxon>Pleuronectoidei</taxon>
        <taxon>Soleidae</taxon>
        <taxon>Solea</taxon>
    </lineage>
</organism>
<proteinExistence type="predicted"/>
<accession>A0AAV6SN81</accession>
<name>A0AAV6SN81_SOLSE</name>
<dbReference type="Proteomes" id="UP000693946">
    <property type="component" value="Linkage Group LG12"/>
</dbReference>
<dbReference type="AlphaFoldDB" id="A0AAV6SN81"/>
<reference evidence="1 2" key="1">
    <citation type="journal article" date="2021" name="Sci. Rep.">
        <title>Chromosome anchoring in Senegalese sole (Solea senegalensis) reveals sex-associated markers and genome rearrangements in flatfish.</title>
        <authorList>
            <person name="Guerrero-Cozar I."/>
            <person name="Gomez-Garrido J."/>
            <person name="Berbel C."/>
            <person name="Martinez-Blanch J.F."/>
            <person name="Alioto T."/>
            <person name="Claros M.G."/>
            <person name="Gagnaire P.A."/>
            <person name="Manchado M."/>
        </authorList>
    </citation>
    <scope>NUCLEOTIDE SEQUENCE [LARGE SCALE GENOMIC DNA]</scope>
    <source>
        <strain evidence="1">Sse05_10M</strain>
    </source>
</reference>
<evidence type="ECO:0008006" key="3">
    <source>
        <dbReference type="Google" id="ProtNLM"/>
    </source>
</evidence>
<sequence length="116" mass="13188">MRNRRGTVFLVLLPLSPPHTTRWPHQFGIGPDDHKDPPPPLFSQSWRGCRADVSEGKRVFVFWSPEETSNITHTTYFISKLQCNVNVACQLVYSCRLPSATLPSSSMSVFLKLDKQ</sequence>
<evidence type="ECO:0000313" key="2">
    <source>
        <dbReference type="Proteomes" id="UP000693946"/>
    </source>
</evidence>
<dbReference type="EMBL" id="JAGKHQ010000004">
    <property type="protein sequence ID" value="KAG7517812.1"/>
    <property type="molecule type" value="Genomic_DNA"/>
</dbReference>
<gene>
    <name evidence="1" type="ORF">JOB18_016830</name>
</gene>
<keyword evidence="2" id="KW-1185">Reference proteome</keyword>
<comment type="caution">
    <text evidence="1">The sequence shown here is derived from an EMBL/GenBank/DDBJ whole genome shotgun (WGS) entry which is preliminary data.</text>
</comment>